<dbReference type="OrthoDB" id="3357408at2759"/>
<reference evidence="2 3" key="1">
    <citation type="submission" date="2014-04" db="EMBL/GenBank/DDBJ databases">
        <authorList>
            <consortium name="DOE Joint Genome Institute"/>
            <person name="Kuo A."/>
            <person name="Ruytinx J."/>
            <person name="Rineau F."/>
            <person name="Colpaert J."/>
            <person name="Kohler A."/>
            <person name="Nagy L.G."/>
            <person name="Floudas D."/>
            <person name="Copeland A."/>
            <person name="Barry K.W."/>
            <person name="Cichocki N."/>
            <person name="Veneault-Fourrey C."/>
            <person name="LaButti K."/>
            <person name="Lindquist E.A."/>
            <person name="Lipzen A."/>
            <person name="Lundell T."/>
            <person name="Morin E."/>
            <person name="Murat C."/>
            <person name="Sun H."/>
            <person name="Tunlid A."/>
            <person name="Henrissat B."/>
            <person name="Grigoriev I.V."/>
            <person name="Hibbett D.S."/>
            <person name="Martin F."/>
            <person name="Nordberg H.P."/>
            <person name="Cantor M.N."/>
            <person name="Hua S.X."/>
        </authorList>
    </citation>
    <scope>NUCLEOTIDE SEQUENCE [LARGE SCALE GENOMIC DNA]</scope>
    <source>
        <strain evidence="2 3">UH-Slu-Lm8-n1</strain>
    </source>
</reference>
<evidence type="ECO:0000313" key="2">
    <source>
        <dbReference type="EMBL" id="KIK37031.1"/>
    </source>
</evidence>
<protein>
    <submittedName>
        <fullName evidence="2">Uncharacterized protein</fullName>
    </submittedName>
</protein>
<feature type="transmembrane region" description="Helical" evidence="1">
    <location>
        <begin position="97"/>
        <end position="122"/>
    </location>
</feature>
<keyword evidence="1" id="KW-0812">Transmembrane</keyword>
<dbReference type="Proteomes" id="UP000054485">
    <property type="component" value="Unassembled WGS sequence"/>
</dbReference>
<dbReference type="InParanoid" id="A0A0D0A640"/>
<proteinExistence type="predicted"/>
<dbReference type="HOGENOM" id="CLU_1129704_0_0_1"/>
<gene>
    <name evidence="2" type="ORF">CY34DRAFT_15968</name>
</gene>
<feature type="transmembrane region" description="Helical" evidence="1">
    <location>
        <begin position="143"/>
        <end position="165"/>
    </location>
</feature>
<feature type="transmembrane region" description="Helical" evidence="1">
    <location>
        <begin position="31"/>
        <end position="49"/>
    </location>
</feature>
<reference evidence="3" key="2">
    <citation type="submission" date="2015-01" db="EMBL/GenBank/DDBJ databases">
        <title>Evolutionary Origins and Diversification of the Mycorrhizal Mutualists.</title>
        <authorList>
            <consortium name="DOE Joint Genome Institute"/>
            <consortium name="Mycorrhizal Genomics Consortium"/>
            <person name="Kohler A."/>
            <person name="Kuo A."/>
            <person name="Nagy L.G."/>
            <person name="Floudas D."/>
            <person name="Copeland A."/>
            <person name="Barry K.W."/>
            <person name="Cichocki N."/>
            <person name="Veneault-Fourrey C."/>
            <person name="LaButti K."/>
            <person name="Lindquist E.A."/>
            <person name="Lipzen A."/>
            <person name="Lundell T."/>
            <person name="Morin E."/>
            <person name="Murat C."/>
            <person name="Riley R."/>
            <person name="Ohm R."/>
            <person name="Sun H."/>
            <person name="Tunlid A."/>
            <person name="Henrissat B."/>
            <person name="Grigoriev I.V."/>
            <person name="Hibbett D.S."/>
            <person name="Martin F."/>
        </authorList>
    </citation>
    <scope>NUCLEOTIDE SEQUENCE [LARGE SCALE GENOMIC DNA]</scope>
    <source>
        <strain evidence="3">UH-Slu-Lm8-n1</strain>
    </source>
</reference>
<organism evidence="2 3">
    <name type="scientific">Suillus luteus UH-Slu-Lm8-n1</name>
    <dbReference type="NCBI Taxonomy" id="930992"/>
    <lineage>
        <taxon>Eukaryota</taxon>
        <taxon>Fungi</taxon>
        <taxon>Dikarya</taxon>
        <taxon>Basidiomycota</taxon>
        <taxon>Agaricomycotina</taxon>
        <taxon>Agaricomycetes</taxon>
        <taxon>Agaricomycetidae</taxon>
        <taxon>Boletales</taxon>
        <taxon>Suillineae</taxon>
        <taxon>Suillaceae</taxon>
        <taxon>Suillus</taxon>
    </lineage>
</organism>
<keyword evidence="3" id="KW-1185">Reference proteome</keyword>
<name>A0A0D0A640_9AGAM</name>
<dbReference type="EMBL" id="KN835479">
    <property type="protein sequence ID" value="KIK37031.1"/>
    <property type="molecule type" value="Genomic_DNA"/>
</dbReference>
<feature type="transmembrane region" description="Helical" evidence="1">
    <location>
        <begin position="171"/>
        <end position="189"/>
    </location>
</feature>
<feature type="transmembrane region" description="Helical" evidence="1">
    <location>
        <begin position="61"/>
        <end position="85"/>
    </location>
</feature>
<sequence length="246" mass="26406">MTAFTDAAVVATPDGANVYYATTGGNHLDTASLSIFGVNAFAQELLLIWRLYVVWGQNFKVCILPLIVWVAHCTIVSIDVVLLAPKNSTIFSPDARAFALCGWLLEMILNVTVTAGIVYHIWRTGRRTAALTSHFMYRSTIMMIVESGALVPICTCTLFSLWAAGNVGGTVGINIAVQIATMTPLLIIVRSGLGRPNPKLGSSTGHPSSHSRSLEINTFRSKISVSDYSMDAILPKGKDMGMGAVV</sequence>
<keyword evidence="1" id="KW-1133">Transmembrane helix</keyword>
<accession>A0A0D0A640</accession>
<dbReference type="AlphaFoldDB" id="A0A0D0A640"/>
<evidence type="ECO:0000256" key="1">
    <source>
        <dbReference type="SAM" id="Phobius"/>
    </source>
</evidence>
<evidence type="ECO:0000313" key="3">
    <source>
        <dbReference type="Proteomes" id="UP000054485"/>
    </source>
</evidence>
<keyword evidence="1" id="KW-0472">Membrane</keyword>